<gene>
    <name evidence="2" type="ORF">C1I60_12775</name>
</gene>
<evidence type="ECO:0008006" key="4">
    <source>
        <dbReference type="Google" id="ProtNLM"/>
    </source>
</evidence>
<evidence type="ECO:0000313" key="3">
    <source>
        <dbReference type="Proteomes" id="UP000308114"/>
    </source>
</evidence>
<keyword evidence="1" id="KW-1133">Transmembrane helix</keyword>
<keyword evidence="1" id="KW-0812">Transmembrane</keyword>
<dbReference type="Proteomes" id="UP000308114">
    <property type="component" value="Unassembled WGS sequence"/>
</dbReference>
<feature type="transmembrane region" description="Helical" evidence="1">
    <location>
        <begin position="45"/>
        <end position="70"/>
    </location>
</feature>
<name>A0A4U2PZJ5_9BACL</name>
<dbReference type="AlphaFoldDB" id="A0A4U2PZJ5"/>
<feature type="transmembrane region" description="Helical" evidence="1">
    <location>
        <begin position="91"/>
        <end position="110"/>
    </location>
</feature>
<reference evidence="2 3" key="1">
    <citation type="submission" date="2018-01" db="EMBL/GenBank/DDBJ databases">
        <title>Bacillales members from the olive rhizosphere are effective biological control agents against Verticillium dahliae.</title>
        <authorList>
            <person name="Gomez-Lama C."/>
            <person name="Legarda G."/>
            <person name="Ruano-Rosa D."/>
            <person name="Pizarro-Tobias P."/>
            <person name="Valverde-Corredor A."/>
            <person name="Niqui J.L."/>
            <person name="Trivino J.C."/>
            <person name="Roca A."/>
            <person name="Mercado-Blanco J."/>
        </authorList>
    </citation>
    <scope>NUCLEOTIDE SEQUENCE [LARGE SCALE GENOMIC DNA]</scope>
    <source>
        <strain evidence="2 3">PIC167</strain>
    </source>
</reference>
<dbReference type="RefSeq" id="WP_137062033.1">
    <property type="nucleotide sequence ID" value="NZ_PNXQ01000012.1"/>
</dbReference>
<evidence type="ECO:0000313" key="2">
    <source>
        <dbReference type="EMBL" id="TKH44200.1"/>
    </source>
</evidence>
<protein>
    <recommendedName>
        <fullName evidence="4">Lipoprotein</fullName>
    </recommendedName>
</protein>
<dbReference type="PROSITE" id="PS51257">
    <property type="entry name" value="PROKAR_LIPOPROTEIN"/>
    <property type="match status" value="1"/>
</dbReference>
<comment type="caution">
    <text evidence="2">The sequence shown here is derived from an EMBL/GenBank/DDBJ whole genome shotgun (WGS) entry which is preliminary data.</text>
</comment>
<proteinExistence type="predicted"/>
<dbReference type="EMBL" id="PNXQ01000012">
    <property type="protein sequence ID" value="TKH44200.1"/>
    <property type="molecule type" value="Genomic_DNA"/>
</dbReference>
<evidence type="ECO:0000256" key="1">
    <source>
        <dbReference type="SAM" id="Phobius"/>
    </source>
</evidence>
<keyword evidence="1" id="KW-0472">Membrane</keyword>
<sequence length="141" mass="16572">MFKKIMFFTFSLIVSLVSCYSLVQFWLWDATQHESDYSELENGLAIFAVGLIFSFILLVFHIVFHINVFIKYIHKSEKPLIVKNIFFSENKLGVLVRCILLGILILGYVLLRDIPLNILIVFSLTYICYSVWVLQIREEKR</sequence>
<accession>A0A4U2PZJ5</accession>
<feature type="transmembrane region" description="Helical" evidence="1">
    <location>
        <begin position="116"/>
        <end position="134"/>
    </location>
</feature>
<organism evidence="2 3">
    <name type="scientific">Paenibacillus terrae</name>
    <dbReference type="NCBI Taxonomy" id="159743"/>
    <lineage>
        <taxon>Bacteria</taxon>
        <taxon>Bacillati</taxon>
        <taxon>Bacillota</taxon>
        <taxon>Bacilli</taxon>
        <taxon>Bacillales</taxon>
        <taxon>Paenibacillaceae</taxon>
        <taxon>Paenibacillus</taxon>
    </lineage>
</organism>